<proteinExistence type="predicted"/>
<organism evidence="2 3">
    <name type="scientific">Reticulomyxa filosa</name>
    <dbReference type="NCBI Taxonomy" id="46433"/>
    <lineage>
        <taxon>Eukaryota</taxon>
        <taxon>Sar</taxon>
        <taxon>Rhizaria</taxon>
        <taxon>Retaria</taxon>
        <taxon>Foraminifera</taxon>
        <taxon>Monothalamids</taxon>
        <taxon>Reticulomyxidae</taxon>
        <taxon>Reticulomyxa</taxon>
    </lineage>
</organism>
<name>X6P7U4_RETFI</name>
<keyword evidence="3" id="KW-1185">Reference proteome</keyword>
<reference evidence="2 3" key="1">
    <citation type="journal article" date="2013" name="Curr. Biol.">
        <title>The Genome of the Foraminiferan Reticulomyxa filosa.</title>
        <authorList>
            <person name="Glockner G."/>
            <person name="Hulsmann N."/>
            <person name="Schleicher M."/>
            <person name="Noegel A.A."/>
            <person name="Eichinger L."/>
            <person name="Gallinger C."/>
            <person name="Pawlowski J."/>
            <person name="Sierra R."/>
            <person name="Euteneuer U."/>
            <person name="Pillet L."/>
            <person name="Moustafa A."/>
            <person name="Platzer M."/>
            <person name="Groth M."/>
            <person name="Szafranski K."/>
            <person name="Schliwa M."/>
        </authorList>
    </citation>
    <scope>NUCLEOTIDE SEQUENCE [LARGE SCALE GENOMIC DNA]</scope>
</reference>
<evidence type="ECO:0000313" key="3">
    <source>
        <dbReference type="Proteomes" id="UP000023152"/>
    </source>
</evidence>
<sequence length="201" mass="23669">MNKMNKSIYLFIITLMKCKSVYVNCNAIVPIECLRTYMRVSWNFVNDIMKTPLVVMKPMEHLAILAVEMSLRFAYQCLSVFVVNAGWKNTTKSELKSRMDQIRSLLNAFLAGKNEEKYFINPPNNEWYHEFDKHLTSTELNGMIQQFVIPLMHDHELCIGEKSLLLKQRPSDYSDLLQKYFTHITPETNHYYSVQKKLNDK</sequence>
<dbReference type="EMBL" id="ASPP01002840">
    <property type="protein sequence ID" value="ETO34139.1"/>
    <property type="molecule type" value="Genomic_DNA"/>
</dbReference>
<dbReference type="Proteomes" id="UP000023152">
    <property type="component" value="Unassembled WGS sequence"/>
</dbReference>
<feature type="chain" id="PRO_5004976029" evidence="1">
    <location>
        <begin position="21"/>
        <end position="201"/>
    </location>
</feature>
<gene>
    <name evidence="2" type="ORF">RFI_02955</name>
</gene>
<protein>
    <submittedName>
        <fullName evidence="2">Uncharacterized protein</fullName>
    </submittedName>
</protein>
<evidence type="ECO:0000256" key="1">
    <source>
        <dbReference type="SAM" id="SignalP"/>
    </source>
</evidence>
<dbReference type="Gene3D" id="1.10.472.10">
    <property type="entry name" value="Cyclin-like"/>
    <property type="match status" value="1"/>
</dbReference>
<comment type="caution">
    <text evidence="2">The sequence shown here is derived from an EMBL/GenBank/DDBJ whole genome shotgun (WGS) entry which is preliminary data.</text>
</comment>
<dbReference type="SUPFAM" id="SSF47954">
    <property type="entry name" value="Cyclin-like"/>
    <property type="match status" value="1"/>
</dbReference>
<evidence type="ECO:0000313" key="2">
    <source>
        <dbReference type="EMBL" id="ETO34139.1"/>
    </source>
</evidence>
<accession>X6P7U4</accession>
<feature type="signal peptide" evidence="1">
    <location>
        <begin position="1"/>
        <end position="20"/>
    </location>
</feature>
<dbReference type="AlphaFoldDB" id="X6P7U4"/>
<keyword evidence="1" id="KW-0732">Signal</keyword>
<dbReference type="InterPro" id="IPR036915">
    <property type="entry name" value="Cyclin-like_sf"/>
</dbReference>